<feature type="compositionally biased region" description="Gly residues" evidence="6">
    <location>
        <begin position="323"/>
        <end position="341"/>
    </location>
</feature>
<feature type="transmembrane region" description="Helical" evidence="7">
    <location>
        <begin position="138"/>
        <end position="158"/>
    </location>
</feature>
<dbReference type="SMART" id="SM01021">
    <property type="entry name" value="Bac_rhodopsin"/>
    <property type="match status" value="1"/>
</dbReference>
<dbReference type="PRINTS" id="PR00251">
    <property type="entry name" value="BACTRLOPSIN"/>
</dbReference>
<dbReference type="EMBL" id="BQKY01000016">
    <property type="protein sequence ID" value="GJN94056.1"/>
    <property type="molecule type" value="Genomic_DNA"/>
</dbReference>
<dbReference type="InterPro" id="IPR001425">
    <property type="entry name" value="Arc/bac/fun_rhodopsins"/>
</dbReference>
<sequence length="355" mass="37713">MVYSSSIAVNPVTSNIGLSPQGSNYLWALFGIFALTLLTLAFIAHSRPKHARAFHFLALAVAATTTVQYAAMASNLGYASVPVEFVRSGTRGVTQILGGAPIPPTRSIFYVRYIAYVITTPLLLLMLLLCTGFALSRIFIVLFFAVLATVCALVGALVPTRYKWAFYTFGVVSLLYVLWSLLFPARRSSRRLGKGYHQTYTGGAFSLAFFLLIYPIVWGLAEGGNVIRVASEMFWYGVLDVLTKTVWLLGYLFSVESLEYDAFQLHSGKFTDPPYQDPRYSTGGPGAASQRDGNNARGGPMSSTSAEQAHTAGGDGSRSRTGAGHGGPAALGSGAGGGGMSGTAPTSDASPRAVV</sequence>
<gene>
    <name evidence="8" type="ORF">Rhopal_007120-T1</name>
</gene>
<feature type="transmembrane region" description="Helical" evidence="7">
    <location>
        <begin position="113"/>
        <end position="131"/>
    </location>
</feature>
<keyword evidence="5 7" id="KW-0472">Membrane</keyword>
<name>A0AAV5GNY5_9BASI</name>
<comment type="caution">
    <text evidence="8">The sequence shown here is derived from an EMBL/GenBank/DDBJ whole genome shotgun (WGS) entry which is preliminary data.</text>
</comment>
<evidence type="ECO:0000313" key="8">
    <source>
        <dbReference type="EMBL" id="GJN94056.1"/>
    </source>
</evidence>
<evidence type="ECO:0000256" key="6">
    <source>
        <dbReference type="SAM" id="MobiDB-lite"/>
    </source>
</evidence>
<dbReference type="InterPro" id="IPR043476">
    <property type="entry name" value="Yro2-like_7TM"/>
</dbReference>
<dbReference type="CDD" id="cd15239">
    <property type="entry name" value="7tm_YRO2_fungal-like"/>
    <property type="match status" value="1"/>
</dbReference>
<reference evidence="8 9" key="1">
    <citation type="submission" date="2021-12" db="EMBL/GenBank/DDBJ databases">
        <title>High titer production of polyol ester of fatty acids by Rhodotorula paludigena BS15 towards product separation-free biomass refinery.</title>
        <authorList>
            <person name="Mano J."/>
            <person name="Ono H."/>
            <person name="Tanaka T."/>
            <person name="Naito K."/>
            <person name="Sushida H."/>
            <person name="Ike M."/>
            <person name="Tokuyasu K."/>
            <person name="Kitaoka M."/>
        </authorList>
    </citation>
    <scope>NUCLEOTIDE SEQUENCE [LARGE SCALE GENOMIC DNA]</scope>
    <source>
        <strain evidence="8 9">BS15</strain>
    </source>
</reference>
<dbReference type="GO" id="GO:0005886">
    <property type="term" value="C:plasma membrane"/>
    <property type="evidence" value="ECO:0007669"/>
    <property type="project" value="TreeGrafter"/>
</dbReference>
<feature type="transmembrane region" description="Helical" evidence="7">
    <location>
        <begin position="164"/>
        <end position="183"/>
    </location>
</feature>
<evidence type="ECO:0008006" key="10">
    <source>
        <dbReference type="Google" id="ProtNLM"/>
    </source>
</evidence>
<comment type="similarity">
    <text evidence="2">Belongs to the archaeal/bacterial/fungal opsin family.</text>
</comment>
<evidence type="ECO:0000256" key="1">
    <source>
        <dbReference type="ARBA" id="ARBA00004141"/>
    </source>
</evidence>
<evidence type="ECO:0000313" key="9">
    <source>
        <dbReference type="Proteomes" id="UP001342314"/>
    </source>
</evidence>
<keyword evidence="9" id="KW-1185">Reference proteome</keyword>
<feature type="transmembrane region" description="Helical" evidence="7">
    <location>
        <begin position="233"/>
        <end position="253"/>
    </location>
</feature>
<evidence type="ECO:0000256" key="5">
    <source>
        <dbReference type="ARBA" id="ARBA00023136"/>
    </source>
</evidence>
<evidence type="ECO:0000256" key="7">
    <source>
        <dbReference type="SAM" id="Phobius"/>
    </source>
</evidence>
<dbReference type="Gene3D" id="1.20.1070.10">
    <property type="entry name" value="Rhodopsin 7-helix transmembrane proteins"/>
    <property type="match status" value="1"/>
</dbReference>
<feature type="transmembrane region" description="Helical" evidence="7">
    <location>
        <begin position="204"/>
        <end position="221"/>
    </location>
</feature>
<comment type="subcellular location">
    <subcellularLocation>
        <location evidence="1">Membrane</location>
        <topology evidence="1">Multi-pass membrane protein</topology>
    </subcellularLocation>
</comment>
<evidence type="ECO:0000256" key="3">
    <source>
        <dbReference type="ARBA" id="ARBA00022692"/>
    </source>
</evidence>
<dbReference type="AlphaFoldDB" id="A0AAV5GNY5"/>
<dbReference type="Proteomes" id="UP001342314">
    <property type="component" value="Unassembled WGS sequence"/>
</dbReference>
<feature type="region of interest" description="Disordered" evidence="6">
    <location>
        <begin position="274"/>
        <end position="355"/>
    </location>
</feature>
<accession>A0AAV5GNY5</accession>
<evidence type="ECO:0000256" key="4">
    <source>
        <dbReference type="ARBA" id="ARBA00022989"/>
    </source>
</evidence>
<dbReference type="PANTHER" id="PTHR28286:SF1">
    <property type="entry name" value="30 KDA HEAT SHOCK PROTEIN-RELATED"/>
    <property type="match status" value="1"/>
</dbReference>
<feature type="transmembrane region" description="Helical" evidence="7">
    <location>
        <begin position="25"/>
        <end position="44"/>
    </location>
</feature>
<keyword evidence="3 7" id="KW-0812">Transmembrane</keyword>
<protein>
    <recommendedName>
        <fullName evidence="10">Family A G protein-coupled receptor-like protein</fullName>
    </recommendedName>
</protein>
<keyword evidence="4 7" id="KW-1133">Transmembrane helix</keyword>
<dbReference type="GO" id="GO:0005783">
    <property type="term" value="C:endoplasmic reticulum"/>
    <property type="evidence" value="ECO:0007669"/>
    <property type="project" value="TreeGrafter"/>
</dbReference>
<dbReference type="PANTHER" id="PTHR28286">
    <property type="match status" value="1"/>
</dbReference>
<feature type="transmembrane region" description="Helical" evidence="7">
    <location>
        <begin position="56"/>
        <end position="78"/>
    </location>
</feature>
<organism evidence="8 9">
    <name type="scientific">Rhodotorula paludigena</name>
    <dbReference type="NCBI Taxonomy" id="86838"/>
    <lineage>
        <taxon>Eukaryota</taxon>
        <taxon>Fungi</taxon>
        <taxon>Dikarya</taxon>
        <taxon>Basidiomycota</taxon>
        <taxon>Pucciniomycotina</taxon>
        <taxon>Microbotryomycetes</taxon>
        <taxon>Sporidiobolales</taxon>
        <taxon>Sporidiobolaceae</taxon>
        <taxon>Rhodotorula</taxon>
    </lineage>
</organism>
<dbReference type="Pfam" id="PF01036">
    <property type="entry name" value="Bac_rhodopsin"/>
    <property type="match status" value="1"/>
</dbReference>
<dbReference type="SUPFAM" id="SSF81321">
    <property type="entry name" value="Family A G protein-coupled receptor-like"/>
    <property type="match status" value="1"/>
</dbReference>
<evidence type="ECO:0000256" key="2">
    <source>
        <dbReference type="ARBA" id="ARBA00008130"/>
    </source>
</evidence>
<proteinExistence type="inferred from homology"/>